<name>M1P447_DESSD</name>
<dbReference type="InterPro" id="IPR000868">
    <property type="entry name" value="Isochorismatase-like_dom"/>
</dbReference>
<dbReference type="PANTHER" id="PTHR14119">
    <property type="entry name" value="HYDROLASE"/>
    <property type="match status" value="1"/>
</dbReference>
<dbReference type="PATRIC" id="fig|1167006.5.peg.1876"/>
<evidence type="ECO:0000259" key="1">
    <source>
        <dbReference type="Pfam" id="PF00857"/>
    </source>
</evidence>
<proteinExistence type="predicted"/>
<dbReference type="InterPro" id="IPR036380">
    <property type="entry name" value="Isochorismatase-like_sf"/>
</dbReference>
<keyword evidence="3" id="KW-1185">Reference proteome</keyword>
<dbReference type="eggNOG" id="COG1335">
    <property type="taxonomic scope" value="Bacteria"/>
</dbReference>
<dbReference type="HOGENOM" id="CLU_066901_0_1_7"/>
<dbReference type="Gene3D" id="3.40.50.850">
    <property type="entry name" value="Isochorismatase-like"/>
    <property type="match status" value="1"/>
</dbReference>
<reference evidence="3" key="1">
    <citation type="journal article" date="2013" name="Stand. Genomic Sci.">
        <title>Complete genome sequence of Desulfocapsa sulfexigens, a marine deltaproteobacterium specialized in disproportionating inorganic sulfur compounds.</title>
        <authorList>
            <person name="Finster K.W."/>
            <person name="Kjeldsen K.U."/>
            <person name="Kube M."/>
            <person name="Reinhardt R."/>
            <person name="Mussmann M."/>
            <person name="Amann R."/>
            <person name="Schreiber L."/>
        </authorList>
    </citation>
    <scope>NUCLEOTIDE SEQUENCE [LARGE SCALE GENOMIC DNA]</scope>
    <source>
        <strain evidence="3">DSM 10523 / SB164P1</strain>
    </source>
</reference>
<dbReference type="SUPFAM" id="SSF52499">
    <property type="entry name" value="Isochorismatase-like hydrolases"/>
    <property type="match status" value="1"/>
</dbReference>
<evidence type="ECO:0000313" key="3">
    <source>
        <dbReference type="Proteomes" id="UP000011721"/>
    </source>
</evidence>
<dbReference type="Proteomes" id="UP000011721">
    <property type="component" value="Chromosome"/>
</dbReference>
<dbReference type="InterPro" id="IPR050993">
    <property type="entry name" value="Isochorismatase_domain"/>
</dbReference>
<dbReference type="STRING" id="1167006.UWK_01700"/>
<accession>M1P447</accession>
<sequence>MLQSESCYLHIIDPQERLMAHIHEASRVTETIIKMVNCARIIGLPVIANTQYKKGLGAYVTGLEELMDEVPRPDKIEFNALANAETKELVSALPATVDTAILVGVETHICVYQTALGLQELGFSSWIVADGVSSRLEKNHLLGLARLRDTGAAIGPAEMILYELLAKAGSAQFKEVLPHII</sequence>
<dbReference type="Pfam" id="PF00857">
    <property type="entry name" value="Isochorismatase"/>
    <property type="match status" value="1"/>
</dbReference>
<protein>
    <submittedName>
        <fullName evidence="2">Nicotinamidase-like amidase</fullName>
    </submittedName>
</protein>
<dbReference type="EMBL" id="CP003985">
    <property type="protein sequence ID" value="AGF78258.1"/>
    <property type="molecule type" value="Genomic_DNA"/>
</dbReference>
<dbReference type="AlphaFoldDB" id="M1P447"/>
<dbReference type="PANTHER" id="PTHR14119:SF3">
    <property type="entry name" value="ISOCHORISMATASE DOMAIN-CONTAINING PROTEIN 2"/>
    <property type="match status" value="1"/>
</dbReference>
<feature type="domain" description="Isochorismatase-like" evidence="1">
    <location>
        <begin position="11"/>
        <end position="155"/>
    </location>
</feature>
<gene>
    <name evidence="2" type="ordered locus">UWK_01700</name>
</gene>
<dbReference type="RefSeq" id="WP_015403949.1">
    <property type="nucleotide sequence ID" value="NC_020304.1"/>
</dbReference>
<evidence type="ECO:0000313" key="2">
    <source>
        <dbReference type="EMBL" id="AGF78258.1"/>
    </source>
</evidence>
<dbReference type="KEGG" id="dsf:UWK_01700"/>
<organism evidence="2 3">
    <name type="scientific">Desulfocapsa sulfexigens (strain DSM 10523 / SB164P1)</name>
    <dbReference type="NCBI Taxonomy" id="1167006"/>
    <lineage>
        <taxon>Bacteria</taxon>
        <taxon>Pseudomonadati</taxon>
        <taxon>Thermodesulfobacteriota</taxon>
        <taxon>Desulfobulbia</taxon>
        <taxon>Desulfobulbales</taxon>
        <taxon>Desulfocapsaceae</taxon>
        <taxon>Desulfocapsa</taxon>
    </lineage>
</organism>
<dbReference type="OrthoDB" id="9796958at2"/>